<name>A0A2N1J9J0_9BASI</name>
<dbReference type="InterPro" id="IPR035445">
    <property type="entry name" value="GYF-like_dom_sf"/>
</dbReference>
<feature type="domain" description="GYF" evidence="3">
    <location>
        <begin position="337"/>
        <end position="392"/>
    </location>
</feature>
<keyword evidence="5" id="KW-1185">Reference proteome</keyword>
<dbReference type="SUPFAM" id="SSF55277">
    <property type="entry name" value="GYF domain"/>
    <property type="match status" value="1"/>
</dbReference>
<evidence type="ECO:0000313" key="4">
    <source>
        <dbReference type="EMBL" id="PKI83229.1"/>
    </source>
</evidence>
<evidence type="ECO:0000256" key="2">
    <source>
        <dbReference type="SAM" id="MobiDB-lite"/>
    </source>
</evidence>
<gene>
    <name evidence="4" type="ORF">MVES_002929</name>
</gene>
<reference evidence="4 5" key="1">
    <citation type="submission" date="2017-10" db="EMBL/GenBank/DDBJ databases">
        <title>A novel species of cold-tolerant Malassezia isolated from bats.</title>
        <authorList>
            <person name="Lorch J.M."/>
            <person name="Palmer J.M."/>
            <person name="Vanderwolf K.J."/>
            <person name="Schmidt K.Z."/>
            <person name="Verant M.L."/>
            <person name="Weller T.J."/>
            <person name="Blehert D.S."/>
        </authorList>
    </citation>
    <scope>NUCLEOTIDE SEQUENCE [LARGE SCALE GENOMIC DNA]</scope>
    <source>
        <strain evidence="4 5">NWHC:44797-103</strain>
    </source>
</reference>
<sequence>MPRPKRKAEWSQGAPEKRVHREDEDPDFAGEGVQVKAKQGQVITDGYDSEESDDAQPGTHRRGWGNAKEEDDDMFADNAESKQENGKEKKGYLKLSEIEGQEFGARTHVGDDDDDDDDDDEQDPEYELERATKDTRPQDANADAERTPPGSDDEGAHTSLNKQGMGFKIEKFNMKADLTAGQFDEEGNYVWNKKDPFAQSDRWLEGNYSKHQIRAAKEAHSARERMEEDRVRETEAVYPTMEHAAKELVELMEPGESVLDTLQRTGAAASRAKKQGGGAAEETFAQFTRLSSILMTSFSQANLYDEMYEGLVRIVRRAGLASDDWDPARSRRSAQESTAWEYKWTPAYVDAMDTKDSMQIFGPFSAEQMQAWSTEGYFGAENAHILVRNDMRGTCVMKWAVWKNACDYNPKAVPVQWESWLRHTRRAAPSIEELVKDVERQQLVLHNAHILETRERARQAEKELQREHQHALAIEAQKQQAQQRDLLRAQQDLELAAQSTQAPDTTIHATTVQPQRRGE</sequence>
<keyword evidence="1" id="KW-0175">Coiled coil</keyword>
<feature type="region of interest" description="Disordered" evidence="2">
    <location>
        <begin position="1"/>
        <end position="160"/>
    </location>
</feature>
<evidence type="ECO:0000259" key="3">
    <source>
        <dbReference type="PROSITE" id="PS50829"/>
    </source>
</evidence>
<feature type="compositionally biased region" description="Basic and acidic residues" evidence="2">
    <location>
        <begin position="127"/>
        <end position="137"/>
    </location>
</feature>
<dbReference type="Proteomes" id="UP000232875">
    <property type="component" value="Unassembled WGS sequence"/>
</dbReference>
<feature type="coiled-coil region" evidence="1">
    <location>
        <begin position="447"/>
        <end position="477"/>
    </location>
</feature>
<evidence type="ECO:0000256" key="1">
    <source>
        <dbReference type="SAM" id="Coils"/>
    </source>
</evidence>
<dbReference type="STRING" id="2020962.A0A2N1J9J0"/>
<feature type="compositionally biased region" description="Acidic residues" evidence="2">
    <location>
        <begin position="111"/>
        <end position="126"/>
    </location>
</feature>
<dbReference type="InterPro" id="IPR039905">
    <property type="entry name" value="CD2BP2/Lin1"/>
</dbReference>
<evidence type="ECO:0000313" key="5">
    <source>
        <dbReference type="Proteomes" id="UP000232875"/>
    </source>
</evidence>
<feature type="region of interest" description="Disordered" evidence="2">
    <location>
        <begin position="494"/>
        <end position="519"/>
    </location>
</feature>
<dbReference type="EMBL" id="KZ454992">
    <property type="protein sequence ID" value="PKI83229.1"/>
    <property type="molecule type" value="Genomic_DNA"/>
</dbReference>
<feature type="compositionally biased region" description="Polar residues" evidence="2">
    <location>
        <begin position="499"/>
        <end position="519"/>
    </location>
</feature>
<accession>A0A2N1J9J0</accession>
<dbReference type="PANTHER" id="PTHR13138:SF3">
    <property type="entry name" value="CD2 ANTIGEN CYTOPLASMIC TAIL-BINDING PROTEIN 2"/>
    <property type="match status" value="1"/>
</dbReference>
<dbReference type="AlphaFoldDB" id="A0A2N1J9J0"/>
<dbReference type="InterPro" id="IPR003169">
    <property type="entry name" value="GYF"/>
</dbReference>
<dbReference type="Gene3D" id="3.30.1490.40">
    <property type="match status" value="1"/>
</dbReference>
<protein>
    <recommendedName>
        <fullName evidence="3">GYF domain-containing protein</fullName>
    </recommendedName>
</protein>
<dbReference type="GO" id="GO:0005682">
    <property type="term" value="C:U5 snRNP"/>
    <property type="evidence" value="ECO:0007669"/>
    <property type="project" value="InterPro"/>
</dbReference>
<dbReference type="PROSITE" id="PS50829">
    <property type="entry name" value="GYF"/>
    <property type="match status" value="1"/>
</dbReference>
<proteinExistence type="predicted"/>
<organism evidence="4 5">
    <name type="scientific">Malassezia vespertilionis</name>
    <dbReference type="NCBI Taxonomy" id="2020962"/>
    <lineage>
        <taxon>Eukaryota</taxon>
        <taxon>Fungi</taxon>
        <taxon>Dikarya</taxon>
        <taxon>Basidiomycota</taxon>
        <taxon>Ustilaginomycotina</taxon>
        <taxon>Malasseziomycetes</taxon>
        <taxon>Malasseziales</taxon>
        <taxon>Malasseziaceae</taxon>
        <taxon>Malassezia</taxon>
    </lineage>
</organism>
<dbReference type="PANTHER" id="PTHR13138">
    <property type="entry name" value="PROTEIN LIN1"/>
    <property type="match status" value="1"/>
</dbReference>
<feature type="compositionally biased region" description="Basic and acidic residues" evidence="2">
    <location>
        <begin position="79"/>
        <end position="91"/>
    </location>
</feature>
<dbReference type="OrthoDB" id="331341at2759"/>
<dbReference type="Pfam" id="PF02213">
    <property type="entry name" value="GYF"/>
    <property type="match status" value="1"/>
</dbReference>